<dbReference type="EMBL" id="OX459120">
    <property type="protein sequence ID" value="CAI9099324.1"/>
    <property type="molecule type" value="Genomic_DNA"/>
</dbReference>
<accession>A0AAV1CX56</accession>
<evidence type="ECO:0000313" key="1">
    <source>
        <dbReference type="EMBL" id="CAI9099324.1"/>
    </source>
</evidence>
<dbReference type="Proteomes" id="UP001161247">
    <property type="component" value="Chromosome 3"/>
</dbReference>
<proteinExistence type="predicted"/>
<protein>
    <submittedName>
        <fullName evidence="1">OLC1v1036120C1</fullName>
    </submittedName>
</protein>
<dbReference type="AlphaFoldDB" id="A0AAV1CX56"/>
<gene>
    <name evidence="1" type="ORF">OLC1_LOCUS9371</name>
</gene>
<sequence length="59" mass="6930">MLEEIFQVRVSPPRKKKITMVSWRPPDPGSYISSTHMALQKAAPEKRDGVIWYEARMER</sequence>
<name>A0AAV1CX56_OLDCO</name>
<keyword evidence="2" id="KW-1185">Reference proteome</keyword>
<evidence type="ECO:0000313" key="2">
    <source>
        <dbReference type="Proteomes" id="UP001161247"/>
    </source>
</evidence>
<reference evidence="1" key="1">
    <citation type="submission" date="2023-03" db="EMBL/GenBank/DDBJ databases">
        <authorList>
            <person name="Julca I."/>
        </authorList>
    </citation>
    <scope>NUCLEOTIDE SEQUENCE</scope>
</reference>
<organism evidence="1 2">
    <name type="scientific">Oldenlandia corymbosa var. corymbosa</name>
    <dbReference type="NCBI Taxonomy" id="529605"/>
    <lineage>
        <taxon>Eukaryota</taxon>
        <taxon>Viridiplantae</taxon>
        <taxon>Streptophyta</taxon>
        <taxon>Embryophyta</taxon>
        <taxon>Tracheophyta</taxon>
        <taxon>Spermatophyta</taxon>
        <taxon>Magnoliopsida</taxon>
        <taxon>eudicotyledons</taxon>
        <taxon>Gunneridae</taxon>
        <taxon>Pentapetalae</taxon>
        <taxon>asterids</taxon>
        <taxon>lamiids</taxon>
        <taxon>Gentianales</taxon>
        <taxon>Rubiaceae</taxon>
        <taxon>Rubioideae</taxon>
        <taxon>Spermacoceae</taxon>
        <taxon>Hedyotis-Oldenlandia complex</taxon>
        <taxon>Oldenlandia</taxon>
    </lineage>
</organism>